<organism evidence="1 2">
    <name type="scientific">Candidatus Thiodiazotropha taylori</name>
    <dbReference type="NCBI Taxonomy" id="2792791"/>
    <lineage>
        <taxon>Bacteria</taxon>
        <taxon>Pseudomonadati</taxon>
        <taxon>Pseudomonadota</taxon>
        <taxon>Gammaproteobacteria</taxon>
        <taxon>Chromatiales</taxon>
        <taxon>Sedimenticolaceae</taxon>
        <taxon>Candidatus Thiodiazotropha</taxon>
    </lineage>
</organism>
<sequence>MSDPYITSLNYDLEGVTRREIITYRVKAGYMFKEVVARTYYPEGDDYQDEMTSVNLGKVEKE</sequence>
<name>A0A9E4K9Y1_9GAMM</name>
<protein>
    <submittedName>
        <fullName evidence="1">Uncharacterized protein</fullName>
    </submittedName>
</protein>
<proteinExistence type="predicted"/>
<evidence type="ECO:0000313" key="2">
    <source>
        <dbReference type="Proteomes" id="UP000886667"/>
    </source>
</evidence>
<evidence type="ECO:0000313" key="1">
    <source>
        <dbReference type="EMBL" id="MCG7944824.1"/>
    </source>
</evidence>
<comment type="caution">
    <text evidence="1">The sequence shown here is derived from an EMBL/GenBank/DDBJ whole genome shotgun (WGS) entry which is preliminary data.</text>
</comment>
<dbReference type="Proteomes" id="UP000886667">
    <property type="component" value="Unassembled WGS sequence"/>
</dbReference>
<dbReference type="AlphaFoldDB" id="A0A9E4K9Y1"/>
<dbReference type="EMBL" id="JAEPCM010000016">
    <property type="protein sequence ID" value="MCG7944824.1"/>
    <property type="molecule type" value="Genomic_DNA"/>
</dbReference>
<accession>A0A9E4K9Y1</accession>
<gene>
    <name evidence="1" type="ORF">JAZ07_00600</name>
</gene>
<reference evidence="1" key="1">
    <citation type="journal article" date="2021" name="Proc. Natl. Acad. Sci. U.S.A.">
        <title>Global biogeography of chemosynthetic symbionts reveals both localized and globally distributed symbiont groups. .</title>
        <authorList>
            <person name="Osvatic J.T."/>
            <person name="Wilkins L.G.E."/>
            <person name="Leibrecht L."/>
            <person name="Leray M."/>
            <person name="Zauner S."/>
            <person name="Polzin J."/>
            <person name="Camacho Y."/>
            <person name="Gros O."/>
            <person name="van Gils J.A."/>
            <person name="Eisen J.A."/>
            <person name="Petersen J.M."/>
            <person name="Yuen B."/>
        </authorList>
    </citation>
    <scope>NUCLEOTIDE SEQUENCE</scope>
    <source>
        <strain evidence="1">MAGclacostrist064TRANS</strain>
    </source>
</reference>